<dbReference type="Gene3D" id="3.30.2010.10">
    <property type="entry name" value="Metalloproteases ('zincins'), catalytic domain"/>
    <property type="match status" value="1"/>
</dbReference>
<keyword evidence="7" id="KW-0812">Transmembrane</keyword>
<keyword evidence="1 6" id="KW-0645">Protease</keyword>
<name>A0ABN6M1J1_9BACT</name>
<evidence type="ECO:0000256" key="1">
    <source>
        <dbReference type="ARBA" id="ARBA00022670"/>
    </source>
</evidence>
<accession>A0ABN6M1J1</accession>
<organism evidence="10 11">
    <name type="scientific">Desulfofustis limnaeus</name>
    <dbReference type="NCBI Taxonomy" id="2740163"/>
    <lineage>
        <taxon>Bacteria</taxon>
        <taxon>Pseudomonadati</taxon>
        <taxon>Thermodesulfobacteriota</taxon>
        <taxon>Desulfobulbia</taxon>
        <taxon>Desulfobulbales</taxon>
        <taxon>Desulfocapsaceae</taxon>
        <taxon>Desulfofustis</taxon>
    </lineage>
</organism>
<keyword evidence="2" id="KW-0479">Metal-binding</keyword>
<evidence type="ECO:0000256" key="3">
    <source>
        <dbReference type="ARBA" id="ARBA00022801"/>
    </source>
</evidence>
<feature type="transmembrane region" description="Helical" evidence="7">
    <location>
        <begin position="326"/>
        <end position="347"/>
    </location>
</feature>
<dbReference type="RefSeq" id="WP_284153825.1">
    <property type="nucleotide sequence ID" value="NZ_AP025516.1"/>
</dbReference>
<dbReference type="InterPro" id="IPR001915">
    <property type="entry name" value="Peptidase_M48"/>
</dbReference>
<feature type="transmembrane region" description="Helical" evidence="7">
    <location>
        <begin position="284"/>
        <end position="306"/>
    </location>
</feature>
<dbReference type="PANTHER" id="PTHR10120">
    <property type="entry name" value="CAAX PRENYL PROTEASE 1"/>
    <property type="match status" value="1"/>
</dbReference>
<evidence type="ECO:0000313" key="10">
    <source>
        <dbReference type="EMBL" id="BDD86753.1"/>
    </source>
</evidence>
<evidence type="ECO:0000256" key="5">
    <source>
        <dbReference type="ARBA" id="ARBA00023049"/>
    </source>
</evidence>
<dbReference type="InterPro" id="IPR027057">
    <property type="entry name" value="CAXX_Prtase_1"/>
</dbReference>
<evidence type="ECO:0000313" key="11">
    <source>
        <dbReference type="Proteomes" id="UP000830055"/>
    </source>
</evidence>
<evidence type="ECO:0000256" key="7">
    <source>
        <dbReference type="SAM" id="Phobius"/>
    </source>
</evidence>
<reference evidence="10 11" key="1">
    <citation type="submission" date="2022-01" db="EMBL/GenBank/DDBJ databases">
        <title>Desulfofustis limnae sp. nov., a novel mesophilic sulfate-reducing bacterium isolated from marsh soil.</title>
        <authorList>
            <person name="Watanabe M."/>
            <person name="Takahashi A."/>
            <person name="Kojima H."/>
            <person name="Fukui M."/>
        </authorList>
    </citation>
    <scope>NUCLEOTIDE SEQUENCE [LARGE SCALE GENOMIC DNA]</scope>
    <source>
        <strain evidence="10 11">PPLL</strain>
    </source>
</reference>
<feature type="domain" description="Peptidase M48" evidence="8">
    <location>
        <begin position="206"/>
        <end position="410"/>
    </location>
</feature>
<dbReference type="InterPro" id="IPR032456">
    <property type="entry name" value="Peptidase_M48_N"/>
</dbReference>
<proteinExistence type="inferred from homology"/>
<feature type="transmembrane region" description="Helical" evidence="7">
    <location>
        <begin position="171"/>
        <end position="195"/>
    </location>
</feature>
<keyword evidence="7" id="KW-0472">Membrane</keyword>
<keyword evidence="4 6" id="KW-0862">Zinc</keyword>
<dbReference type="Pfam" id="PF01435">
    <property type="entry name" value="Peptidase_M48"/>
    <property type="match status" value="1"/>
</dbReference>
<comment type="similarity">
    <text evidence="6">Belongs to the peptidase M48 family.</text>
</comment>
<protein>
    <submittedName>
        <fullName evidence="10">Peptidase M48</fullName>
    </submittedName>
</protein>
<feature type="transmembrane region" description="Helical" evidence="7">
    <location>
        <begin position="60"/>
        <end position="84"/>
    </location>
</feature>
<dbReference type="EMBL" id="AP025516">
    <property type="protein sequence ID" value="BDD86753.1"/>
    <property type="molecule type" value="Genomic_DNA"/>
</dbReference>
<keyword evidence="11" id="KW-1185">Reference proteome</keyword>
<keyword evidence="3 6" id="KW-0378">Hydrolase</keyword>
<gene>
    <name evidence="10" type="ORF">DPPLL_11180</name>
</gene>
<feature type="transmembrane region" description="Helical" evidence="7">
    <location>
        <begin position="146"/>
        <end position="165"/>
    </location>
</feature>
<keyword evidence="5 6" id="KW-0482">Metalloprotease</keyword>
<evidence type="ECO:0000256" key="2">
    <source>
        <dbReference type="ARBA" id="ARBA00022723"/>
    </source>
</evidence>
<keyword evidence="7" id="KW-1133">Transmembrane helix</keyword>
<evidence type="ECO:0000256" key="6">
    <source>
        <dbReference type="RuleBase" id="RU003983"/>
    </source>
</evidence>
<dbReference type="Pfam" id="PF16491">
    <property type="entry name" value="Peptidase_M48_N"/>
    <property type="match status" value="1"/>
</dbReference>
<comment type="cofactor">
    <cofactor evidence="6">
        <name>Zn(2+)</name>
        <dbReference type="ChEBI" id="CHEBI:29105"/>
    </cofactor>
    <text evidence="6">Binds 1 zinc ion per subunit.</text>
</comment>
<evidence type="ECO:0000256" key="4">
    <source>
        <dbReference type="ARBA" id="ARBA00022833"/>
    </source>
</evidence>
<feature type="transmembrane region" description="Helical" evidence="7">
    <location>
        <begin position="96"/>
        <end position="125"/>
    </location>
</feature>
<evidence type="ECO:0000259" key="8">
    <source>
        <dbReference type="Pfam" id="PF01435"/>
    </source>
</evidence>
<dbReference type="CDD" id="cd07343">
    <property type="entry name" value="M48A_Zmpste24p_like"/>
    <property type="match status" value="1"/>
</dbReference>
<feature type="transmembrane region" description="Helical" evidence="7">
    <location>
        <begin position="6"/>
        <end position="27"/>
    </location>
</feature>
<evidence type="ECO:0000259" key="9">
    <source>
        <dbReference type="Pfam" id="PF16491"/>
    </source>
</evidence>
<sequence length="415" mass="46125">MNLWLVFILAVLIGHLLLDLVIARFNLLALAPELPDEFADCYDAQHYAKSQHYTRVRTRFGMLQGIVTTAVTVIFLLAGGFAAVDRLARSFSFASITTGLLFIGCLLVLSFLLSLPFSLYSIFAIEARFGFNRTTPATFLADLGKATLLTILLGGPVLALILWFFENGGDLAWLYCWLGVTCFGFIVQFLAPVLLMPLFNTFTPLPAGALRQAILDYTVSQQFNSGGIYTMDGSRRSRKLNAFFTGFGRFRKIVFFDTLVEKLEQDEIIAVLAHEMGHYKKRHIWIMMAASILQTGLLFFLLALILENPYLFAAFGVEQVSVYASLAFFAFLYAPVSTVLAVLVNWLSRRHEYAADRFAAETTGDPEALVRSLKKLSRENLSNLTPHPLAVALSHSHPPVLQRIAALRKTTASAS</sequence>
<feature type="domain" description="CAAX prenyl protease 1 N-terminal" evidence="9">
    <location>
        <begin position="32"/>
        <end position="201"/>
    </location>
</feature>
<dbReference type="Proteomes" id="UP000830055">
    <property type="component" value="Chromosome"/>
</dbReference>